<gene>
    <name evidence="1" type="ORF">LOK49_LG12G02177</name>
</gene>
<comment type="caution">
    <text evidence="1">The sequence shown here is derived from an EMBL/GenBank/DDBJ whole genome shotgun (WGS) entry which is preliminary data.</text>
</comment>
<name>A0ACC0FUC7_9ERIC</name>
<dbReference type="Proteomes" id="UP001060215">
    <property type="component" value="Chromosome 13"/>
</dbReference>
<proteinExistence type="predicted"/>
<evidence type="ECO:0000313" key="1">
    <source>
        <dbReference type="EMBL" id="KAI7991531.1"/>
    </source>
</evidence>
<sequence>MLICFRSNLSDEDIFCSAKMVSNVEAAKSDLEVGQMQREGFMYKIKLDPIEARMKAFFGRALSTTLANITFDTMENVDELEVYPSRIPDLLSESPLIVSGRYKGDFPETLKARGILADMSNFVVDLKVQKAKDIPIDKVLAKQEIDLLSGQAWFSENKEVGGKIARIGVKYGIVGVYLYDLA</sequence>
<evidence type="ECO:0000313" key="2">
    <source>
        <dbReference type="Proteomes" id="UP001060215"/>
    </source>
</evidence>
<organism evidence="1 2">
    <name type="scientific">Camellia lanceoleosa</name>
    <dbReference type="NCBI Taxonomy" id="1840588"/>
    <lineage>
        <taxon>Eukaryota</taxon>
        <taxon>Viridiplantae</taxon>
        <taxon>Streptophyta</taxon>
        <taxon>Embryophyta</taxon>
        <taxon>Tracheophyta</taxon>
        <taxon>Spermatophyta</taxon>
        <taxon>Magnoliopsida</taxon>
        <taxon>eudicotyledons</taxon>
        <taxon>Gunneridae</taxon>
        <taxon>Pentapetalae</taxon>
        <taxon>asterids</taxon>
        <taxon>Ericales</taxon>
        <taxon>Theaceae</taxon>
        <taxon>Camellia</taxon>
    </lineage>
</organism>
<reference evidence="1 2" key="1">
    <citation type="journal article" date="2022" name="Plant J.">
        <title>Chromosome-level genome of Camellia lanceoleosa provides a valuable resource for understanding genome evolution and self-incompatibility.</title>
        <authorList>
            <person name="Gong W."/>
            <person name="Xiao S."/>
            <person name="Wang L."/>
            <person name="Liao Z."/>
            <person name="Chang Y."/>
            <person name="Mo W."/>
            <person name="Hu G."/>
            <person name="Li W."/>
            <person name="Zhao G."/>
            <person name="Zhu H."/>
            <person name="Hu X."/>
            <person name="Ji K."/>
            <person name="Xiang X."/>
            <person name="Song Q."/>
            <person name="Yuan D."/>
            <person name="Jin S."/>
            <person name="Zhang L."/>
        </authorList>
    </citation>
    <scope>NUCLEOTIDE SEQUENCE [LARGE SCALE GENOMIC DNA]</scope>
    <source>
        <strain evidence="1">SQ_2022a</strain>
    </source>
</reference>
<keyword evidence="2" id="KW-1185">Reference proteome</keyword>
<protein>
    <submittedName>
        <fullName evidence="1">Uncharacterized protein</fullName>
    </submittedName>
</protein>
<accession>A0ACC0FUC7</accession>
<dbReference type="EMBL" id="CM045770">
    <property type="protein sequence ID" value="KAI7991531.1"/>
    <property type="molecule type" value="Genomic_DNA"/>
</dbReference>